<proteinExistence type="predicted"/>
<gene>
    <name evidence="1" type="ORF">SCALOS_LOCUS8104</name>
</gene>
<evidence type="ECO:0000313" key="1">
    <source>
        <dbReference type="EMBL" id="CAG8634920.1"/>
    </source>
</evidence>
<accession>A0ACA9N691</accession>
<feature type="non-terminal residue" evidence="1">
    <location>
        <position position="1"/>
    </location>
</feature>
<feature type="non-terminal residue" evidence="1">
    <location>
        <position position="139"/>
    </location>
</feature>
<dbReference type="Proteomes" id="UP000789860">
    <property type="component" value="Unassembled WGS sequence"/>
</dbReference>
<comment type="caution">
    <text evidence="1">The sequence shown here is derived from an EMBL/GenBank/DDBJ whole genome shotgun (WGS) entry which is preliminary data.</text>
</comment>
<dbReference type="EMBL" id="CAJVPM010020432">
    <property type="protein sequence ID" value="CAG8634920.1"/>
    <property type="molecule type" value="Genomic_DNA"/>
</dbReference>
<protein>
    <submittedName>
        <fullName evidence="1">11653_t:CDS:1</fullName>
    </submittedName>
</protein>
<evidence type="ECO:0000313" key="2">
    <source>
        <dbReference type="Proteomes" id="UP000789860"/>
    </source>
</evidence>
<organism evidence="1 2">
    <name type="scientific">Scutellospora calospora</name>
    <dbReference type="NCBI Taxonomy" id="85575"/>
    <lineage>
        <taxon>Eukaryota</taxon>
        <taxon>Fungi</taxon>
        <taxon>Fungi incertae sedis</taxon>
        <taxon>Mucoromycota</taxon>
        <taxon>Glomeromycotina</taxon>
        <taxon>Glomeromycetes</taxon>
        <taxon>Diversisporales</taxon>
        <taxon>Gigasporaceae</taxon>
        <taxon>Scutellospora</taxon>
    </lineage>
</organism>
<name>A0ACA9N691_9GLOM</name>
<reference evidence="1" key="1">
    <citation type="submission" date="2021-06" db="EMBL/GenBank/DDBJ databases">
        <authorList>
            <person name="Kallberg Y."/>
            <person name="Tangrot J."/>
            <person name="Rosling A."/>
        </authorList>
    </citation>
    <scope>NUCLEOTIDE SEQUENCE</scope>
    <source>
        <strain evidence="1">AU212A</strain>
    </source>
</reference>
<keyword evidence="2" id="KW-1185">Reference proteome</keyword>
<sequence>QSIGYHNKNIGVNIVEFILQTINPVEQCMSKAAMKQYRRDIAFETPVTPISESTVEDRGDGTEPIIEEWRPVTPPPLPITHNDSSIKKEFKDDPTLDSKTQHASTTQIDEDEEDPDDLRNFKIVEKSFLIDNYEELDQE</sequence>